<reference evidence="2" key="1">
    <citation type="submission" date="2020-07" db="EMBL/GenBank/DDBJ databases">
        <authorList>
            <person name="Pettersson B.M.F."/>
            <person name="Behra P.R.K."/>
            <person name="Ramesh M."/>
            <person name="Das S."/>
            <person name="Dasgupta S."/>
            <person name="Kirsebom L.A."/>
        </authorList>
    </citation>
    <scope>NUCLEOTIDE SEQUENCE</scope>
    <source>
        <strain evidence="2">DSM 44838</strain>
    </source>
</reference>
<dbReference type="Gene3D" id="3.30.110.190">
    <property type="match status" value="1"/>
</dbReference>
<comment type="caution">
    <text evidence="2">The sequence shown here is derived from an EMBL/GenBank/DDBJ whole genome shotgun (WGS) entry which is preliminary data.</text>
</comment>
<organism evidence="2 3">
    <name type="scientific">Mycobacterium yunnanensis</name>
    <dbReference type="NCBI Taxonomy" id="368477"/>
    <lineage>
        <taxon>Bacteria</taxon>
        <taxon>Bacillati</taxon>
        <taxon>Actinomycetota</taxon>
        <taxon>Actinomycetes</taxon>
        <taxon>Mycobacteriales</taxon>
        <taxon>Mycobacteriaceae</taxon>
        <taxon>Mycobacterium</taxon>
    </lineage>
</organism>
<dbReference type="EMBL" id="JACKVK010000004">
    <property type="protein sequence ID" value="MCV7420299.1"/>
    <property type="molecule type" value="Genomic_DNA"/>
</dbReference>
<protein>
    <submittedName>
        <fullName evidence="2">DUF4393 domain-containing protein</fullName>
    </submittedName>
</protein>
<reference evidence="2" key="2">
    <citation type="journal article" date="2022" name="BMC Genomics">
        <title>Comparative genome analysis of mycobacteria focusing on tRNA and non-coding RNA.</title>
        <authorList>
            <person name="Behra P.R.K."/>
            <person name="Pettersson B.M.F."/>
            <person name="Ramesh M."/>
            <person name="Das S."/>
            <person name="Dasgupta S."/>
            <person name="Kirsebom L.A."/>
        </authorList>
    </citation>
    <scope>NUCLEOTIDE SEQUENCE</scope>
    <source>
        <strain evidence="2">DSM 44838</strain>
    </source>
</reference>
<keyword evidence="3" id="KW-1185">Reference proteome</keyword>
<evidence type="ECO:0000313" key="3">
    <source>
        <dbReference type="Proteomes" id="UP001141629"/>
    </source>
</evidence>
<name>A0A9X2YY49_9MYCO</name>
<dbReference type="Proteomes" id="UP001141629">
    <property type="component" value="Unassembled WGS sequence"/>
</dbReference>
<dbReference type="RefSeq" id="WP_263995072.1">
    <property type="nucleotide sequence ID" value="NZ_JACKVK010000004.1"/>
</dbReference>
<accession>A0A9X2YY49</accession>
<dbReference type="InterPro" id="IPR025506">
    <property type="entry name" value="Abi_alpha"/>
</dbReference>
<dbReference type="Pfam" id="PF14337">
    <property type="entry name" value="Abi_alpha"/>
    <property type="match status" value="1"/>
</dbReference>
<evidence type="ECO:0000256" key="1">
    <source>
        <dbReference type="SAM" id="MobiDB-lite"/>
    </source>
</evidence>
<proteinExistence type="predicted"/>
<evidence type="ECO:0000313" key="2">
    <source>
        <dbReference type="EMBL" id="MCV7420299.1"/>
    </source>
</evidence>
<gene>
    <name evidence="2" type="ORF">H7K45_07085</name>
</gene>
<feature type="region of interest" description="Disordered" evidence="1">
    <location>
        <begin position="43"/>
        <end position="77"/>
    </location>
</feature>
<dbReference type="AlphaFoldDB" id="A0A9X2YY49"/>
<sequence>MPNPFVPRELFGQAVGAARVSLDVYSWTGKRIIDTLRHGLDSLEGKTAETPPDSDSASEPPAPVAQGQPATSGLGGKLHDLLDRSLEQNTRESRAELFHHLLDQLVADEARILGALSDGSSSPMVNVYSWGQPRQSGRALLENASLIGRSANVALPELVPHYIGHLLALNLVETKPEDPSLETEYELLMAESSVLAAVKNGGRGPIPAKVERMAVAISPLGSEFWAAATGESPDE</sequence>